<dbReference type="Gene3D" id="2.60.40.10">
    <property type="entry name" value="Immunoglobulins"/>
    <property type="match status" value="1"/>
</dbReference>
<evidence type="ECO:0008006" key="3">
    <source>
        <dbReference type="Google" id="ProtNLM"/>
    </source>
</evidence>
<gene>
    <name evidence="1" type="ORF">P5W92_06135</name>
</gene>
<reference evidence="1 2" key="1">
    <citation type="submission" date="2023-04" db="EMBL/GenBank/DDBJ databases">
        <title>A novel species of the genus Streptomyces: Streptomyces pakalii sp. nov. isolated from a Mexican soil jungle.</title>
        <authorList>
            <person name="Chavez-Hernandez M.A."/>
            <person name="Ortiz-Alvarez J."/>
            <person name="Villa-Tanaca L."/>
            <person name="Hernandez-Rodriguez C."/>
        </authorList>
    </citation>
    <scope>NUCLEOTIDE SEQUENCE [LARGE SCALE GENOMIC DNA]</scope>
    <source>
        <strain evidence="1 2">ENCB-J15</strain>
    </source>
</reference>
<protein>
    <recommendedName>
        <fullName evidence="3">Bacterial Ig-like domain-containing protein</fullName>
    </recommendedName>
</protein>
<dbReference type="EMBL" id="JARWAF010000002">
    <property type="protein sequence ID" value="MDJ1639988.1"/>
    <property type="molecule type" value="Genomic_DNA"/>
</dbReference>
<organism evidence="1 2">
    <name type="scientific">Streptomyces pakalii</name>
    <dbReference type="NCBI Taxonomy" id="3036494"/>
    <lineage>
        <taxon>Bacteria</taxon>
        <taxon>Bacillati</taxon>
        <taxon>Actinomycetota</taxon>
        <taxon>Actinomycetes</taxon>
        <taxon>Kitasatosporales</taxon>
        <taxon>Streptomycetaceae</taxon>
        <taxon>Streptomyces</taxon>
    </lineage>
</organism>
<evidence type="ECO:0000313" key="2">
    <source>
        <dbReference type="Proteomes" id="UP001237194"/>
    </source>
</evidence>
<evidence type="ECO:0000313" key="1">
    <source>
        <dbReference type="EMBL" id="MDJ1639988.1"/>
    </source>
</evidence>
<comment type="caution">
    <text evidence="1">The sequence shown here is derived from an EMBL/GenBank/DDBJ whole genome shotgun (WGS) entry which is preliminary data.</text>
</comment>
<dbReference type="InterPro" id="IPR029058">
    <property type="entry name" value="AB_hydrolase_fold"/>
</dbReference>
<keyword evidence="2" id="KW-1185">Reference proteome</keyword>
<name>A0ABT7D2F8_9ACTN</name>
<dbReference type="InterPro" id="IPR013783">
    <property type="entry name" value="Ig-like_fold"/>
</dbReference>
<accession>A0ABT7D2F8</accession>
<dbReference type="RefSeq" id="WP_283891888.1">
    <property type="nucleotide sequence ID" value="NZ_JARWAF010000002.1"/>
</dbReference>
<dbReference type="SUPFAM" id="SSF53474">
    <property type="entry name" value="alpha/beta-Hydrolases"/>
    <property type="match status" value="1"/>
</dbReference>
<proteinExistence type="predicted"/>
<dbReference type="Proteomes" id="UP001237194">
    <property type="component" value="Unassembled WGS sequence"/>
</dbReference>
<sequence length="491" mass="53729">MSDADANVRRVFSGVEASGAHPLEYRFTHAKNGNRHLVVVFANLNAPGEWGWANGVLDKTRANILWIRDQFDGHNSYYLCKNMDFSLEQSVIGLISRVMNALELTPDQCTMYGSSKGGTAALHFGLRYGFRNIVASVPQFRIGSFVRESMPGSARLMMGEVTEEKVQFLDSVLADTVRTSTNRDANIYLISSPQDEQYARHVEPYLGLFQGFANFNFVYNDSPLIAGHGKVTLRNLPTMMGLLNLLVDGITPRFGVVSNGGEQPGRDTSAIDAYLKATSQIQAEAFPAPVVTLPAARQEIPGNQVRFAGRAPGAVRVSMWENGKYLTSPPVEPDGSWSWEPEKTWSPGRHVIRLFAVDARKFHSERTEIVFTALPPAEVRAPRPPAAPILTAPVPHQQLQGPTVLFTGYADPGTRIVLRMEGSVLGTTTTGPDSSWFWEPDWTWPEGHHTLDCLAVDPAGLESAATQAAFTVAGAPGSFAPAHTPHAQPRY</sequence>